<evidence type="ECO:0000256" key="2">
    <source>
        <dbReference type="ARBA" id="ARBA00007928"/>
    </source>
</evidence>
<gene>
    <name evidence="9" type="ORF">J121_180</name>
</gene>
<proteinExistence type="inferred from homology"/>
<evidence type="ECO:0000256" key="7">
    <source>
        <dbReference type="SAM" id="Phobius"/>
    </source>
</evidence>
<evidence type="ECO:0000256" key="3">
    <source>
        <dbReference type="ARBA" id="ARBA00022475"/>
    </source>
</evidence>
<feature type="transmembrane region" description="Helical" evidence="7">
    <location>
        <begin position="49"/>
        <end position="69"/>
    </location>
</feature>
<organism evidence="9 10">
    <name type="scientific">Qipengyuania citrea LAMA 915</name>
    <dbReference type="NCBI Taxonomy" id="1306953"/>
    <lineage>
        <taxon>Bacteria</taxon>
        <taxon>Pseudomonadati</taxon>
        <taxon>Pseudomonadota</taxon>
        <taxon>Alphaproteobacteria</taxon>
        <taxon>Sphingomonadales</taxon>
        <taxon>Erythrobacteraceae</taxon>
        <taxon>Qipengyuania</taxon>
    </lineage>
</organism>
<comment type="similarity">
    <text evidence="2">Belongs to the Rht family.</text>
</comment>
<dbReference type="GO" id="GO:0005886">
    <property type="term" value="C:plasma membrane"/>
    <property type="evidence" value="ECO:0007669"/>
    <property type="project" value="UniProtKB-SubCell"/>
</dbReference>
<dbReference type="STRING" id="1306953.J121_180"/>
<keyword evidence="6 7" id="KW-0472">Membrane</keyword>
<keyword evidence="4 7" id="KW-0812">Transmembrane</keyword>
<evidence type="ECO:0000256" key="6">
    <source>
        <dbReference type="ARBA" id="ARBA00023136"/>
    </source>
</evidence>
<comment type="subcellular location">
    <subcellularLocation>
        <location evidence="1">Cell membrane</location>
        <topology evidence="1">Multi-pass membrane protein</topology>
    </subcellularLocation>
</comment>
<dbReference type="InterPro" id="IPR001123">
    <property type="entry name" value="LeuE-type"/>
</dbReference>
<dbReference type="Pfam" id="PF06904">
    <property type="entry name" value="Extensin-like_C"/>
    <property type="match status" value="1"/>
</dbReference>
<evidence type="ECO:0000313" key="10">
    <source>
        <dbReference type="Proteomes" id="UP000037446"/>
    </source>
</evidence>
<feature type="transmembrane region" description="Helical" evidence="7">
    <location>
        <begin position="229"/>
        <end position="246"/>
    </location>
</feature>
<sequence>MIDAEKLAAFALVTATTSLVPGQSMLFVMGQAVWRGARSGWAALLGMQIGYLVWWVLVAFGLGTLAAAYPLAFRVLAFAGIGYLAWLGITAIRHSFHAGEESPPTARAPSRHAFRDGILIAIGNPKSLIYMLAIIPPFVDAASPIGPQIILLAVLALAIDVPVGALYIGAGQRLARIDGARCDAALDRSRHWNGFPPDSGPRAGRIIGDGAVTRMISRRIGRFAGDRRLALLLIAAGLLLTGRVWLAEHPEHDPWAPLDLRDPPGWATETKLIALREDAPACRAVLERSAIAHDVLEPAGEGACRREDRTRLTDYPLSPTTPPVTCPASIALLLWERDVLDPAAQAIFGSQIARVEHLGAYSCRRLYGRDSGAWSEHATANAIDIAGFVLADGTRISVLRDWPGEGDKARFLRTVRDGACDGFATVLSPDYNAAHADHFHLDMSPRWNSVCR</sequence>
<dbReference type="Pfam" id="PF01810">
    <property type="entry name" value="LysE"/>
    <property type="match status" value="1"/>
</dbReference>
<feature type="domain" description="Extensin-like C-terminal" evidence="8">
    <location>
        <begin position="281"/>
        <end position="452"/>
    </location>
</feature>
<evidence type="ECO:0000256" key="4">
    <source>
        <dbReference type="ARBA" id="ARBA00022692"/>
    </source>
</evidence>
<dbReference type="AlphaFoldDB" id="A0A0L1KDQ4"/>
<evidence type="ECO:0000256" key="5">
    <source>
        <dbReference type="ARBA" id="ARBA00022989"/>
    </source>
</evidence>
<keyword evidence="5 7" id="KW-1133">Transmembrane helix</keyword>
<keyword evidence="3" id="KW-1003">Cell membrane</keyword>
<reference evidence="10" key="1">
    <citation type="submission" date="2015-02" db="EMBL/GenBank/DDBJ databases">
        <authorList>
            <person name="Lima A.O."/>
            <person name="Cabral A."/>
            <person name="Porto L.M."/>
            <person name="Silva M.A."/>
        </authorList>
    </citation>
    <scope>NUCLEOTIDE SEQUENCE [LARGE SCALE GENOMIC DNA]</scope>
    <source>
        <strain evidence="10">LAMA 915</strain>
    </source>
</reference>
<feature type="transmembrane region" description="Helical" evidence="7">
    <location>
        <begin position="145"/>
        <end position="168"/>
    </location>
</feature>
<dbReference type="RefSeq" id="WP_083437357.1">
    <property type="nucleotide sequence ID" value="NZ_JYNE01000025.1"/>
</dbReference>
<name>A0A0L1KDQ4_9SPHN</name>
<evidence type="ECO:0000313" key="9">
    <source>
        <dbReference type="EMBL" id="KNH01977.1"/>
    </source>
</evidence>
<protein>
    <submittedName>
        <fullName evidence="9">Extensin-like, C-terminal</fullName>
    </submittedName>
</protein>
<evidence type="ECO:0000259" key="8">
    <source>
        <dbReference type="Pfam" id="PF06904"/>
    </source>
</evidence>
<accession>A0A0L1KDQ4</accession>
<evidence type="ECO:0000256" key="1">
    <source>
        <dbReference type="ARBA" id="ARBA00004651"/>
    </source>
</evidence>
<feature type="transmembrane region" description="Helical" evidence="7">
    <location>
        <begin position="117"/>
        <end position="139"/>
    </location>
</feature>
<dbReference type="PANTHER" id="PTHR30086">
    <property type="entry name" value="ARGININE EXPORTER PROTEIN ARGO"/>
    <property type="match status" value="1"/>
</dbReference>
<dbReference type="PATRIC" id="fig|1306953.7.peg.182"/>
<dbReference type="PANTHER" id="PTHR30086:SF14">
    <property type="entry name" value="HOMOSERINE_HOMOSERINE LACTONE EFFLUX PROTEIN"/>
    <property type="match status" value="1"/>
</dbReference>
<feature type="transmembrane region" description="Helical" evidence="7">
    <location>
        <begin position="6"/>
        <end position="28"/>
    </location>
</feature>
<dbReference type="GO" id="GO:0042970">
    <property type="term" value="F:homoserine transmembrane transporter activity"/>
    <property type="evidence" value="ECO:0007669"/>
    <property type="project" value="TreeGrafter"/>
</dbReference>
<dbReference type="Proteomes" id="UP000037446">
    <property type="component" value="Unassembled WGS sequence"/>
</dbReference>
<dbReference type="InterPro" id="IPR009683">
    <property type="entry name" value="Extensin-like_C"/>
</dbReference>
<comment type="caution">
    <text evidence="9">The sequence shown here is derived from an EMBL/GenBank/DDBJ whole genome shotgun (WGS) entry which is preliminary data.</text>
</comment>
<dbReference type="EMBL" id="JYNE01000025">
    <property type="protein sequence ID" value="KNH01977.1"/>
    <property type="molecule type" value="Genomic_DNA"/>
</dbReference>